<keyword evidence="5" id="KW-0732">Signal</keyword>
<dbReference type="PROSITE" id="PS50887">
    <property type="entry name" value="GGDEF"/>
    <property type="match status" value="1"/>
</dbReference>
<evidence type="ECO:0000256" key="1">
    <source>
        <dbReference type="ARBA" id="ARBA00001946"/>
    </source>
</evidence>
<dbReference type="InterPro" id="IPR011110">
    <property type="entry name" value="Reg_prop"/>
</dbReference>
<sequence length="974" mass="106189">MQIRFLLSLLLLSASAALAAQTLRPAYPDVVRRFSTHDGLPQNSVNAMVQDREGFLWLGTFGGLARFDGSDFSIYRSLAGSGPSSDRILQLLEDQRGQLWIGSEDAGVSVYRDGRFLRLDVCGGRCLIRRFVAAADGSVWVLSSAGAYRIDPRSLRTLERQPQALEVAAAIGGDGQLYLGGAQGLWRLRHGRREALPLPAAETRVSTLHSEGSVLWVGAGHALHRYDTVRRQWLPAPAPVRGAQALARDAQQRLWAVDVDGQVWREDDDGAGLRPLPTPALPAARSLLGDRDGNLWLGSNAHGLLRIARSRIGLLNDPQQGMDRPGLPVTGDGSGGLWLGTVCGGLRHWDAPSGRLRRWSLESALGNECVWSLHRDEAGGLWIGTVDGRVGYLPPAAQDDRAARDSDAYRSQALRLIAQWPDQLPIRALYRNAKHTLLVASGHGVYAIAVGAGGATGTPQRLPGLPGSVSLIQPAQQGGLWLAGSEGVVRWRQQQVVERWSTGNGLSSRFVRSLYEQPDGTLWIGTYGGGLNRIRNGQVQRFDRDSGLFDDVVSCMVADAGGGLWLSGNRGISLLPAEELAKAATGSTELSAIGFSESDGLEPAETNGGGQPACLRDAAGTLWFPLISGFAQIDPLALGLRRAQAPPVRIQSLDVGGRSVPLTAELHLPPHSHDIEVGFTAINLSAPEKTRFRYRLMRPGQDPAWTDIGAQRSLHFALLPWNDSTLEIIARSDTGHWSRTPARLRFRQPAPWYLSPLSWGAAAVLLIAALLLGWRIHGYRLRRQRDLLAQLVRTRTQELEQANRRLADQAQRDPVTGIANHRYFVESQQRLWEQMQVQQRPLALLMIDIDDFKRFNDHYGHLAGDDCLRVVALAMAAQLREDGVLARYGGEEFVALLPGCDGEAAHAVGERLRQAVLGYAVAHAPGARHRLVTVSIGCASKWPHASLSSTHLTKLADQALYRAKENGRNRVEST</sequence>
<accession>A0A0K2ZW62</accession>
<dbReference type="PANTHER" id="PTHR45138:SF9">
    <property type="entry name" value="DIGUANYLATE CYCLASE DGCM-RELATED"/>
    <property type="match status" value="1"/>
</dbReference>
<dbReference type="GO" id="GO:0043709">
    <property type="term" value="P:cell adhesion involved in single-species biofilm formation"/>
    <property type="evidence" value="ECO:0007669"/>
    <property type="project" value="TreeGrafter"/>
</dbReference>
<dbReference type="Gene3D" id="3.30.70.270">
    <property type="match status" value="1"/>
</dbReference>
<dbReference type="GO" id="GO:0052621">
    <property type="term" value="F:diguanylate cyclase activity"/>
    <property type="evidence" value="ECO:0007669"/>
    <property type="project" value="UniProtKB-EC"/>
</dbReference>
<dbReference type="CDD" id="cd01949">
    <property type="entry name" value="GGDEF"/>
    <property type="match status" value="1"/>
</dbReference>
<dbReference type="SUPFAM" id="SSF55073">
    <property type="entry name" value="Nucleotide cyclase"/>
    <property type="match status" value="1"/>
</dbReference>
<dbReference type="FunFam" id="3.30.70.270:FF:000001">
    <property type="entry name" value="Diguanylate cyclase domain protein"/>
    <property type="match status" value="1"/>
</dbReference>
<organism evidence="7 8">
    <name type="scientific">Xanthomonas graminis pv. poae</name>
    <dbReference type="NCBI Taxonomy" id="227946"/>
    <lineage>
        <taxon>Bacteria</taxon>
        <taxon>Pseudomonadati</taxon>
        <taxon>Pseudomonadota</taxon>
        <taxon>Gammaproteobacteria</taxon>
        <taxon>Lysobacterales</taxon>
        <taxon>Lysobacteraceae</taxon>
        <taxon>Xanthomonas</taxon>
        <taxon>Xanthomonas translucens group</taxon>
        <taxon>Xanthomonas graminis</taxon>
    </lineage>
</organism>
<name>A0A0K2ZW62_9XANT</name>
<reference evidence="7 8" key="1">
    <citation type="submission" date="2015-07" db="EMBL/GenBank/DDBJ databases">
        <authorList>
            <person name="Noorani M."/>
        </authorList>
    </citation>
    <scope>NUCLEOTIDE SEQUENCE [LARGE SCALE GENOMIC DNA]</scope>
    <source>
        <strain evidence="7">LMG728</strain>
    </source>
</reference>
<evidence type="ECO:0000256" key="4">
    <source>
        <dbReference type="SAM" id="Phobius"/>
    </source>
</evidence>
<dbReference type="InterPro" id="IPR013783">
    <property type="entry name" value="Ig-like_fold"/>
</dbReference>
<dbReference type="Proteomes" id="UP000041247">
    <property type="component" value="Unassembled WGS sequence"/>
</dbReference>
<dbReference type="EMBL" id="CXOK01000050">
    <property type="protein sequence ID" value="CTP88424.1"/>
    <property type="molecule type" value="Genomic_DNA"/>
</dbReference>
<feature type="signal peptide" evidence="5">
    <location>
        <begin position="1"/>
        <end position="19"/>
    </location>
</feature>
<gene>
    <name evidence="7" type="ORF">XTPLMG728_1897</name>
</gene>
<dbReference type="InterPro" id="IPR015943">
    <property type="entry name" value="WD40/YVTN_repeat-like_dom_sf"/>
</dbReference>
<dbReference type="RefSeq" id="WP_053840913.1">
    <property type="nucleotide sequence ID" value="NZ_CP076250.1"/>
</dbReference>
<dbReference type="AlphaFoldDB" id="A0A0K2ZW62"/>
<dbReference type="PANTHER" id="PTHR45138">
    <property type="entry name" value="REGULATORY COMPONENTS OF SENSORY TRANSDUCTION SYSTEM"/>
    <property type="match status" value="1"/>
</dbReference>
<keyword evidence="4" id="KW-0472">Membrane</keyword>
<dbReference type="Gene3D" id="2.130.10.10">
    <property type="entry name" value="YVTN repeat-like/Quinoprotein amine dehydrogenase"/>
    <property type="match status" value="3"/>
</dbReference>
<evidence type="ECO:0000259" key="6">
    <source>
        <dbReference type="PROSITE" id="PS50887"/>
    </source>
</evidence>
<dbReference type="SUPFAM" id="SSF63829">
    <property type="entry name" value="Calcium-dependent phosphotriesterase"/>
    <property type="match status" value="2"/>
</dbReference>
<dbReference type="Gene3D" id="2.60.40.10">
    <property type="entry name" value="Immunoglobulins"/>
    <property type="match status" value="1"/>
</dbReference>
<dbReference type="InterPro" id="IPR043128">
    <property type="entry name" value="Rev_trsase/Diguanyl_cyclase"/>
</dbReference>
<feature type="domain" description="GGDEF" evidence="6">
    <location>
        <begin position="840"/>
        <end position="974"/>
    </location>
</feature>
<dbReference type="GO" id="GO:1902201">
    <property type="term" value="P:negative regulation of bacterial-type flagellum-dependent cell motility"/>
    <property type="evidence" value="ECO:0007669"/>
    <property type="project" value="TreeGrafter"/>
</dbReference>
<evidence type="ECO:0000313" key="7">
    <source>
        <dbReference type="EMBL" id="CTP88424.1"/>
    </source>
</evidence>
<dbReference type="NCBIfam" id="TIGR00254">
    <property type="entry name" value="GGDEF"/>
    <property type="match status" value="1"/>
</dbReference>
<dbReference type="InterPro" id="IPR050469">
    <property type="entry name" value="Diguanylate_Cyclase"/>
</dbReference>
<dbReference type="InterPro" id="IPR029787">
    <property type="entry name" value="Nucleotide_cyclase"/>
</dbReference>
<dbReference type="EC" id="2.7.7.65" evidence="2"/>
<dbReference type="GO" id="GO:0005886">
    <property type="term" value="C:plasma membrane"/>
    <property type="evidence" value="ECO:0007669"/>
    <property type="project" value="TreeGrafter"/>
</dbReference>
<comment type="catalytic activity">
    <reaction evidence="3">
        <text>2 GTP = 3',3'-c-di-GMP + 2 diphosphate</text>
        <dbReference type="Rhea" id="RHEA:24898"/>
        <dbReference type="ChEBI" id="CHEBI:33019"/>
        <dbReference type="ChEBI" id="CHEBI:37565"/>
        <dbReference type="ChEBI" id="CHEBI:58805"/>
        <dbReference type="EC" id="2.7.7.65"/>
    </reaction>
</comment>
<dbReference type="Pfam" id="PF07494">
    <property type="entry name" value="Reg_prop"/>
    <property type="match status" value="4"/>
</dbReference>
<evidence type="ECO:0000256" key="2">
    <source>
        <dbReference type="ARBA" id="ARBA00012528"/>
    </source>
</evidence>
<feature type="transmembrane region" description="Helical" evidence="4">
    <location>
        <begin position="752"/>
        <end position="774"/>
    </location>
</feature>
<feature type="chain" id="PRO_5005493231" description="diguanylate cyclase" evidence="5">
    <location>
        <begin position="20"/>
        <end position="974"/>
    </location>
</feature>
<evidence type="ECO:0000256" key="3">
    <source>
        <dbReference type="ARBA" id="ARBA00034247"/>
    </source>
</evidence>
<proteinExistence type="predicted"/>
<keyword evidence="4" id="KW-0812">Transmembrane</keyword>
<evidence type="ECO:0000313" key="8">
    <source>
        <dbReference type="Proteomes" id="UP000041247"/>
    </source>
</evidence>
<comment type="cofactor">
    <cofactor evidence="1">
        <name>Mg(2+)</name>
        <dbReference type="ChEBI" id="CHEBI:18420"/>
    </cofactor>
</comment>
<dbReference type="InterPro" id="IPR000160">
    <property type="entry name" value="GGDEF_dom"/>
</dbReference>
<dbReference type="SMART" id="SM00267">
    <property type="entry name" value="GGDEF"/>
    <property type="match status" value="1"/>
</dbReference>
<evidence type="ECO:0000256" key="5">
    <source>
        <dbReference type="SAM" id="SignalP"/>
    </source>
</evidence>
<protein>
    <recommendedName>
        <fullName evidence="2">diguanylate cyclase</fullName>
        <ecNumber evidence="2">2.7.7.65</ecNumber>
    </recommendedName>
</protein>
<dbReference type="Pfam" id="PF00990">
    <property type="entry name" value="GGDEF"/>
    <property type="match status" value="1"/>
</dbReference>
<keyword evidence="4" id="KW-1133">Transmembrane helix</keyword>